<dbReference type="InterPro" id="IPR006179">
    <property type="entry name" value="5_nucleotidase/apyrase"/>
</dbReference>
<evidence type="ECO:0000313" key="3">
    <source>
        <dbReference type="Proteomes" id="UP000238034"/>
    </source>
</evidence>
<dbReference type="GO" id="GO:0008253">
    <property type="term" value="F:5'-nucleotidase activity"/>
    <property type="evidence" value="ECO:0007669"/>
    <property type="project" value="TreeGrafter"/>
</dbReference>
<evidence type="ECO:0000313" key="2">
    <source>
        <dbReference type="EMBL" id="PRY48828.1"/>
    </source>
</evidence>
<dbReference type="AlphaFoldDB" id="A0A2T0TTI7"/>
<accession>A0A2T0TTI7</accession>
<dbReference type="InterPro" id="IPR036907">
    <property type="entry name" value="5'-Nucleotdase_C_sf"/>
</dbReference>
<evidence type="ECO:0000259" key="1">
    <source>
        <dbReference type="Pfam" id="PF02872"/>
    </source>
</evidence>
<dbReference type="EMBL" id="PVTH01000013">
    <property type="protein sequence ID" value="PRY48828.1"/>
    <property type="molecule type" value="Genomic_DNA"/>
</dbReference>
<gene>
    <name evidence="2" type="ORF">B0I27_11310</name>
</gene>
<dbReference type="GO" id="GO:0030288">
    <property type="term" value="C:outer membrane-bounded periplasmic space"/>
    <property type="evidence" value="ECO:0007669"/>
    <property type="project" value="TreeGrafter"/>
</dbReference>
<dbReference type="PRINTS" id="PR01607">
    <property type="entry name" value="APYRASEFAMLY"/>
</dbReference>
<dbReference type="InterPro" id="IPR008334">
    <property type="entry name" value="5'-Nucleotdase_C"/>
</dbReference>
<dbReference type="SUPFAM" id="SSF55816">
    <property type="entry name" value="5'-nucleotidase (syn. UDP-sugar hydrolase), C-terminal domain"/>
    <property type="match status" value="1"/>
</dbReference>
<organism evidence="2 3">
    <name type="scientific">Arcticibacter pallidicorallinus</name>
    <dbReference type="NCBI Taxonomy" id="1259464"/>
    <lineage>
        <taxon>Bacteria</taxon>
        <taxon>Pseudomonadati</taxon>
        <taxon>Bacteroidota</taxon>
        <taxon>Sphingobacteriia</taxon>
        <taxon>Sphingobacteriales</taxon>
        <taxon>Sphingobacteriaceae</taxon>
        <taxon>Arcticibacter</taxon>
    </lineage>
</organism>
<comment type="caution">
    <text evidence="2">The sequence shown here is derived from an EMBL/GenBank/DDBJ whole genome shotgun (WGS) entry which is preliminary data.</text>
</comment>
<protein>
    <submittedName>
        <fullName evidence="2">5'-nucleotidase-like protein</fullName>
    </submittedName>
</protein>
<dbReference type="GO" id="GO:0008768">
    <property type="term" value="F:UDP-sugar diphosphatase activity"/>
    <property type="evidence" value="ECO:0007669"/>
    <property type="project" value="TreeGrafter"/>
</dbReference>
<dbReference type="RefSeq" id="WP_106295169.1">
    <property type="nucleotide sequence ID" value="NZ_PVTH01000013.1"/>
</dbReference>
<dbReference type="Pfam" id="PF02872">
    <property type="entry name" value="5_nucleotid_C"/>
    <property type="match status" value="1"/>
</dbReference>
<dbReference type="PANTHER" id="PTHR11575">
    <property type="entry name" value="5'-NUCLEOTIDASE-RELATED"/>
    <property type="match status" value="1"/>
</dbReference>
<dbReference type="OrthoDB" id="4762412at2"/>
<proteinExistence type="predicted"/>
<dbReference type="GO" id="GO:0009166">
    <property type="term" value="P:nucleotide catabolic process"/>
    <property type="evidence" value="ECO:0007669"/>
    <property type="project" value="InterPro"/>
</dbReference>
<feature type="domain" description="5'-Nucleotidase C-terminal" evidence="1">
    <location>
        <begin position="70"/>
        <end position="210"/>
    </location>
</feature>
<dbReference type="PANTHER" id="PTHR11575:SF24">
    <property type="entry name" value="5'-NUCLEOTIDASE"/>
    <property type="match status" value="1"/>
</dbReference>
<sequence length="257" mass="28392">MNTLLSYLNRQSGIAVLSLLIVLSACSPKLHQTSQNAALYNIKGIPADSAVLALYRPYKLSIDSQMNAIIGAAAVNLERKKPEGLLNNLVADIMYQEGKRTDLRFDFVHTNYFGLRNSISAGPIKASKIYELMPFENYFVTVTLKGTDVQELFNYIAALNGDPVSGARFKIKNGKAVDIQINGADFDPSKDYTVLTIDYLANGGDKAEVYTRAIGRFDSTYRLRDAILSHIKQQQAQGKAITSILDNRIQSDNDTSK</sequence>
<dbReference type="Gene3D" id="3.90.780.10">
    <property type="entry name" value="5'-Nucleotidase, C-terminal domain"/>
    <property type="match status" value="1"/>
</dbReference>
<keyword evidence="3" id="KW-1185">Reference proteome</keyword>
<dbReference type="Proteomes" id="UP000238034">
    <property type="component" value="Unassembled WGS sequence"/>
</dbReference>
<name>A0A2T0TTI7_9SPHI</name>
<reference evidence="2 3" key="1">
    <citation type="submission" date="2018-03" db="EMBL/GenBank/DDBJ databases">
        <title>Genomic Encyclopedia of Type Strains, Phase III (KMG-III): the genomes of soil and plant-associated and newly described type strains.</title>
        <authorList>
            <person name="Whitman W."/>
        </authorList>
    </citation>
    <scope>NUCLEOTIDE SEQUENCE [LARGE SCALE GENOMIC DNA]</scope>
    <source>
        <strain evidence="2 3">CGMCC 1.9313</strain>
    </source>
</reference>